<keyword evidence="6" id="KW-1185">Reference proteome</keyword>
<dbReference type="Gene3D" id="1.10.10.10">
    <property type="entry name" value="Winged helix-like DNA-binding domain superfamily/Winged helix DNA-binding domain"/>
    <property type="match status" value="1"/>
</dbReference>
<accession>A0ABV9LUY6</accession>
<dbReference type="Gene3D" id="1.10.4040.10">
    <property type="entry name" value="Penicillinase repressor domain"/>
    <property type="match status" value="1"/>
</dbReference>
<evidence type="ECO:0000313" key="6">
    <source>
        <dbReference type="Proteomes" id="UP001595897"/>
    </source>
</evidence>
<comment type="caution">
    <text evidence="5">The sequence shown here is derived from an EMBL/GenBank/DDBJ whole genome shotgun (WGS) entry which is preliminary data.</text>
</comment>
<dbReference type="EMBL" id="JBHSGU010000002">
    <property type="protein sequence ID" value="MFC4700341.1"/>
    <property type="molecule type" value="Genomic_DNA"/>
</dbReference>
<dbReference type="SUPFAM" id="SSF46785">
    <property type="entry name" value="Winged helix' DNA-binding domain"/>
    <property type="match status" value="1"/>
</dbReference>
<proteinExistence type="inferred from homology"/>
<evidence type="ECO:0000256" key="2">
    <source>
        <dbReference type="ARBA" id="ARBA00023015"/>
    </source>
</evidence>
<evidence type="ECO:0000256" key="3">
    <source>
        <dbReference type="ARBA" id="ARBA00023125"/>
    </source>
</evidence>
<protein>
    <submittedName>
        <fullName evidence="5">BlaI/MecI/CopY family transcriptional regulator</fullName>
    </submittedName>
</protein>
<sequence>MNISKTEFEVMDVIWQLEPCASSDVVARLSKTGNWHEKTVKTLINRLLTKGALRHKKEGRKYTYESAISREEYQQKHSKDLISKVFKGKLSSLVSSFANEEALSQEDVDALKTIIRQWEQDND</sequence>
<keyword evidence="2" id="KW-0805">Transcription regulation</keyword>
<gene>
    <name evidence="5" type="ORF">ACFO4O_09250</name>
</gene>
<dbReference type="Pfam" id="PF03965">
    <property type="entry name" value="Penicillinase_R"/>
    <property type="match status" value="1"/>
</dbReference>
<comment type="similarity">
    <text evidence="1">Belongs to the BlaI transcriptional regulatory family.</text>
</comment>
<keyword evidence="4" id="KW-0804">Transcription</keyword>
<keyword evidence="3" id="KW-0238">DNA-binding</keyword>
<dbReference type="RefSeq" id="WP_382407671.1">
    <property type="nucleotide sequence ID" value="NZ_JBHSGU010000002.1"/>
</dbReference>
<organism evidence="5 6">
    <name type="scientific">Glaciecola siphonariae</name>
    <dbReference type="NCBI Taxonomy" id="521012"/>
    <lineage>
        <taxon>Bacteria</taxon>
        <taxon>Pseudomonadati</taxon>
        <taxon>Pseudomonadota</taxon>
        <taxon>Gammaproteobacteria</taxon>
        <taxon>Alteromonadales</taxon>
        <taxon>Alteromonadaceae</taxon>
        <taxon>Glaciecola</taxon>
    </lineage>
</organism>
<name>A0ABV9LUY6_9ALTE</name>
<dbReference type="InterPro" id="IPR036390">
    <property type="entry name" value="WH_DNA-bd_sf"/>
</dbReference>
<dbReference type="InterPro" id="IPR036388">
    <property type="entry name" value="WH-like_DNA-bd_sf"/>
</dbReference>
<dbReference type="InterPro" id="IPR005650">
    <property type="entry name" value="BlaI_family"/>
</dbReference>
<evidence type="ECO:0000313" key="5">
    <source>
        <dbReference type="EMBL" id="MFC4700341.1"/>
    </source>
</evidence>
<reference evidence="6" key="1">
    <citation type="journal article" date="2019" name="Int. J. Syst. Evol. Microbiol.">
        <title>The Global Catalogue of Microorganisms (GCM) 10K type strain sequencing project: providing services to taxonomists for standard genome sequencing and annotation.</title>
        <authorList>
            <consortium name="The Broad Institute Genomics Platform"/>
            <consortium name="The Broad Institute Genome Sequencing Center for Infectious Disease"/>
            <person name="Wu L."/>
            <person name="Ma J."/>
        </authorList>
    </citation>
    <scope>NUCLEOTIDE SEQUENCE [LARGE SCALE GENOMIC DNA]</scope>
    <source>
        <strain evidence="6">KACC 12507</strain>
    </source>
</reference>
<evidence type="ECO:0000256" key="4">
    <source>
        <dbReference type="ARBA" id="ARBA00023163"/>
    </source>
</evidence>
<evidence type="ECO:0000256" key="1">
    <source>
        <dbReference type="ARBA" id="ARBA00011046"/>
    </source>
</evidence>
<dbReference type="Proteomes" id="UP001595897">
    <property type="component" value="Unassembled WGS sequence"/>
</dbReference>
<dbReference type="PIRSF" id="PIRSF019455">
    <property type="entry name" value="CopR_AtkY"/>
    <property type="match status" value="1"/>
</dbReference>